<dbReference type="GO" id="GO:0004479">
    <property type="term" value="F:methionyl-tRNA formyltransferase activity"/>
    <property type="evidence" value="ECO:0007669"/>
    <property type="project" value="UniProtKB-EC"/>
</dbReference>
<proteinExistence type="inferred from homology"/>
<evidence type="ECO:0000256" key="1">
    <source>
        <dbReference type="ARBA" id="ARBA00010699"/>
    </source>
</evidence>
<evidence type="ECO:0000259" key="6">
    <source>
        <dbReference type="Pfam" id="PF02911"/>
    </source>
</evidence>
<dbReference type="CDD" id="cd08646">
    <property type="entry name" value="FMT_core_Met-tRNA-FMT_N"/>
    <property type="match status" value="1"/>
</dbReference>
<reference evidence="7 8" key="1">
    <citation type="journal article" date="2011" name="PLoS ONE">
        <title>Core proteome of the minimal cell: comparative proteomics of three mollicute species.</title>
        <authorList>
            <person name="Fisunov G.Y."/>
            <person name="Alexeev D.G."/>
            <person name="Bazaleev N.A."/>
            <person name="Ladygina V.G."/>
            <person name="Galyamina M.A."/>
            <person name="Kondratov I.G."/>
            <person name="Zhukova N.A."/>
            <person name="Serebryakova M.V."/>
            <person name="Demina I.A."/>
            <person name="Govorun V.M."/>
        </authorList>
    </citation>
    <scope>NUCLEOTIDE SEQUENCE [LARGE SCALE GENOMIC DNA]</scope>
    <source>
        <strain evidence="7 8">S6</strain>
    </source>
</reference>
<dbReference type="PANTHER" id="PTHR11138">
    <property type="entry name" value="METHIONYL-TRNA FORMYLTRANSFERASE"/>
    <property type="match status" value="1"/>
</dbReference>
<feature type="domain" description="Formyl transferase C-terminal" evidence="6">
    <location>
        <begin position="205"/>
        <end position="305"/>
    </location>
</feature>
<sequence length="315" mass="36056">MNKKKVIFFGTTELSLACLKELLADNFFNVVAIICPPDRVNLNNKKNKLNSVKQYCLDHKLTIYQPEKLSEFYDQLAQMEFDLGVCIAYGQFIPKKVIELFSDGILNVHPSKLPLLRGGAPIHHAIINGFESTAISIMKLDEKMDHGPVYDQLEIKINPEWNHDDLNEEIIAKSPAFLIKTIKNIYENNLQPKEQHHERFTLGLNIKKEQEHLNLNLDAKSFVNWQKGLWSTPGGYLDYDNQRVKIAACHLVENNQEHNDDLVGTIYQIDSSGIYVYLKQGSIAITKYLMPSKKVVNIKQTINGKVPFKLNSKFN</sequence>
<dbReference type="NCBIfam" id="TIGR00460">
    <property type="entry name" value="fmt"/>
    <property type="match status" value="1"/>
</dbReference>
<evidence type="ECO:0000256" key="2">
    <source>
        <dbReference type="ARBA" id="ARBA00012261"/>
    </source>
</evidence>
<feature type="domain" description="Formyl transferase N-terminal" evidence="5">
    <location>
        <begin position="4"/>
        <end position="181"/>
    </location>
</feature>
<dbReference type="AlphaFoldDB" id="A0A0F6CK23"/>
<dbReference type="Gene3D" id="3.40.50.12230">
    <property type="match status" value="1"/>
</dbReference>
<dbReference type="EMBL" id="CP006916">
    <property type="protein sequence ID" value="AHB99445.1"/>
    <property type="molecule type" value="Genomic_DNA"/>
</dbReference>
<dbReference type="eggNOG" id="COG0223">
    <property type="taxonomic scope" value="Bacteria"/>
</dbReference>
<gene>
    <name evidence="7" type="primary">fmt</name>
    <name evidence="7" type="ORF">GCW_00705</name>
</gene>
<organism evidence="7 8">
    <name type="scientific">Mycoplasmoides gallisepticum S6</name>
    <dbReference type="NCBI Taxonomy" id="1006581"/>
    <lineage>
        <taxon>Bacteria</taxon>
        <taxon>Bacillati</taxon>
        <taxon>Mycoplasmatota</taxon>
        <taxon>Mycoplasmoidales</taxon>
        <taxon>Mycoplasmoidaceae</taxon>
        <taxon>Mycoplasmoides</taxon>
    </lineage>
</organism>
<dbReference type="InterPro" id="IPR005794">
    <property type="entry name" value="Fmt"/>
</dbReference>
<evidence type="ECO:0000313" key="7">
    <source>
        <dbReference type="EMBL" id="AHB99445.1"/>
    </source>
</evidence>
<keyword evidence="3 7" id="KW-0808">Transferase</keyword>
<dbReference type="Pfam" id="PF02911">
    <property type="entry name" value="Formyl_trans_C"/>
    <property type="match status" value="1"/>
</dbReference>
<protein>
    <recommendedName>
        <fullName evidence="2">methionyl-tRNA formyltransferase</fullName>
        <ecNumber evidence="2">2.1.2.9</ecNumber>
    </recommendedName>
</protein>
<dbReference type="RefSeq" id="WP_011883838.1">
    <property type="nucleotide sequence ID" value="NC_023030.2"/>
</dbReference>
<dbReference type="PANTHER" id="PTHR11138:SF5">
    <property type="entry name" value="METHIONYL-TRNA FORMYLTRANSFERASE, MITOCHONDRIAL"/>
    <property type="match status" value="1"/>
</dbReference>
<dbReference type="InterPro" id="IPR005793">
    <property type="entry name" value="Formyl_trans_C"/>
</dbReference>
<keyword evidence="4" id="KW-0648">Protein biosynthesis</keyword>
<accession>A0A0F6CK23</accession>
<dbReference type="EC" id="2.1.2.9" evidence="2"/>
<comment type="similarity">
    <text evidence="1">Belongs to the Fmt family.</text>
</comment>
<name>A0A0F6CK23_MYCGL</name>
<dbReference type="HOGENOM" id="CLU_033347_1_1_14"/>
<dbReference type="Proteomes" id="UP000018735">
    <property type="component" value="Chromosome"/>
</dbReference>
<dbReference type="GO" id="GO:0005829">
    <property type="term" value="C:cytosol"/>
    <property type="evidence" value="ECO:0007669"/>
    <property type="project" value="TreeGrafter"/>
</dbReference>
<dbReference type="InterPro" id="IPR002376">
    <property type="entry name" value="Formyl_transf_N"/>
</dbReference>
<dbReference type="KEGG" id="mgz:GCW_00705"/>
<evidence type="ECO:0000313" key="8">
    <source>
        <dbReference type="Proteomes" id="UP000018735"/>
    </source>
</evidence>
<evidence type="ECO:0000256" key="4">
    <source>
        <dbReference type="ARBA" id="ARBA00022917"/>
    </source>
</evidence>
<evidence type="ECO:0000256" key="3">
    <source>
        <dbReference type="ARBA" id="ARBA00022679"/>
    </source>
</evidence>
<dbReference type="SUPFAM" id="SSF50486">
    <property type="entry name" value="FMT C-terminal domain-like"/>
    <property type="match status" value="1"/>
</dbReference>
<dbReference type="InterPro" id="IPR041711">
    <property type="entry name" value="Met-tRNA-FMT_N"/>
</dbReference>
<dbReference type="InterPro" id="IPR011034">
    <property type="entry name" value="Formyl_transferase-like_C_sf"/>
</dbReference>
<evidence type="ECO:0000259" key="5">
    <source>
        <dbReference type="Pfam" id="PF00551"/>
    </source>
</evidence>
<dbReference type="InterPro" id="IPR036477">
    <property type="entry name" value="Formyl_transf_N_sf"/>
</dbReference>
<dbReference type="SUPFAM" id="SSF53328">
    <property type="entry name" value="Formyltransferase"/>
    <property type="match status" value="1"/>
</dbReference>
<dbReference type="Pfam" id="PF00551">
    <property type="entry name" value="Formyl_trans_N"/>
    <property type="match status" value="1"/>
</dbReference>